<gene>
    <name evidence="2" type="ORF">J4G33_14090</name>
</gene>
<protein>
    <submittedName>
        <fullName evidence="2">Alpha/beta hydrolase</fullName>
    </submittedName>
</protein>
<keyword evidence="3" id="KW-1185">Reference proteome</keyword>
<dbReference type="InterPro" id="IPR022742">
    <property type="entry name" value="Hydrolase_4"/>
</dbReference>
<dbReference type="Gene3D" id="3.40.50.1820">
    <property type="entry name" value="alpha/beta hydrolase"/>
    <property type="match status" value="1"/>
</dbReference>
<evidence type="ECO:0000313" key="3">
    <source>
        <dbReference type="Proteomes" id="UP000664209"/>
    </source>
</evidence>
<feature type="domain" description="Serine aminopeptidase S33" evidence="1">
    <location>
        <begin position="31"/>
        <end position="173"/>
    </location>
</feature>
<comment type="caution">
    <text evidence="2">The sequence shown here is derived from an EMBL/GenBank/DDBJ whole genome shotgun (WGS) entry which is preliminary data.</text>
</comment>
<sequence length="305" mass="32649">MRLPVGHDAGGPVAATLLRPARVLADPAAPALLHVHGYNDYVFQDHVAAWCAAQGLAFYGLDLRRCGRSRRPDQLPHHTTDLSEYDADLDAATSAVRALGHRQVVVVGHSTGGLVASLWAAARPGAAGPDALVLNSPWLDLNGDGWRRLRTRLSLGVVGRLTPQRVVGDGAVSAYSQHLHVAHGGRWEYDLELKPPGGFPARADWLLAVRRGQARIARGLGLGVPVLVCTAAQNGPNSLDNPHLDSQETVLDVHHMWRLAPRLGVDVVVVPVEGGIHDLSLSAEQARTTYLSTVLEWLRARGVAG</sequence>
<evidence type="ECO:0000313" key="2">
    <source>
        <dbReference type="EMBL" id="MBO1752939.1"/>
    </source>
</evidence>
<proteinExistence type="predicted"/>
<organism evidence="2 3">
    <name type="scientific">Actinotalea soli</name>
    <dbReference type="NCBI Taxonomy" id="2819234"/>
    <lineage>
        <taxon>Bacteria</taxon>
        <taxon>Bacillati</taxon>
        <taxon>Actinomycetota</taxon>
        <taxon>Actinomycetes</taxon>
        <taxon>Micrococcales</taxon>
        <taxon>Cellulomonadaceae</taxon>
        <taxon>Actinotalea</taxon>
    </lineage>
</organism>
<accession>A0A939LRU1</accession>
<dbReference type="Proteomes" id="UP000664209">
    <property type="component" value="Unassembled WGS sequence"/>
</dbReference>
<dbReference type="Pfam" id="PF12146">
    <property type="entry name" value="Hydrolase_4"/>
    <property type="match status" value="1"/>
</dbReference>
<dbReference type="EMBL" id="JAGEMK010000008">
    <property type="protein sequence ID" value="MBO1752939.1"/>
    <property type="molecule type" value="Genomic_DNA"/>
</dbReference>
<keyword evidence="2" id="KW-0378">Hydrolase</keyword>
<dbReference type="InterPro" id="IPR029058">
    <property type="entry name" value="AB_hydrolase_fold"/>
</dbReference>
<dbReference type="AlphaFoldDB" id="A0A939LRU1"/>
<dbReference type="GO" id="GO:0016787">
    <property type="term" value="F:hydrolase activity"/>
    <property type="evidence" value="ECO:0007669"/>
    <property type="project" value="UniProtKB-KW"/>
</dbReference>
<dbReference type="PANTHER" id="PTHR42886:SF29">
    <property type="entry name" value="PUMMELIG, ISOFORM A"/>
    <property type="match status" value="1"/>
</dbReference>
<name>A0A939LRU1_9CELL</name>
<dbReference type="PANTHER" id="PTHR42886">
    <property type="entry name" value="RE40534P-RELATED"/>
    <property type="match status" value="1"/>
</dbReference>
<reference evidence="2" key="1">
    <citation type="submission" date="2021-03" db="EMBL/GenBank/DDBJ databases">
        <title>Actinotalea soli sp. nov., isolated from soil.</title>
        <authorList>
            <person name="Ping W."/>
            <person name="Zhang J."/>
        </authorList>
    </citation>
    <scope>NUCLEOTIDE SEQUENCE</scope>
    <source>
        <strain evidence="2">BY-33</strain>
    </source>
</reference>
<dbReference type="SUPFAM" id="SSF53474">
    <property type="entry name" value="alpha/beta-Hydrolases"/>
    <property type="match status" value="1"/>
</dbReference>
<evidence type="ECO:0000259" key="1">
    <source>
        <dbReference type="Pfam" id="PF12146"/>
    </source>
</evidence>